<accession>A0AA38P6S5</accession>
<dbReference type="EMBL" id="MU806250">
    <property type="protein sequence ID" value="KAJ3837382.1"/>
    <property type="molecule type" value="Genomic_DNA"/>
</dbReference>
<sequence>QYILQKVSQDVSLMDILRTNKGVEALSEFLDMSRAFTKTGQHRRQAKPPKYRPRGINNKMYD</sequence>
<dbReference type="AlphaFoldDB" id="A0AA38P6S5"/>
<feature type="compositionally biased region" description="Basic residues" evidence="1">
    <location>
        <begin position="40"/>
        <end position="53"/>
    </location>
</feature>
<evidence type="ECO:0000313" key="2">
    <source>
        <dbReference type="EMBL" id="KAJ3837382.1"/>
    </source>
</evidence>
<comment type="caution">
    <text evidence="2">The sequence shown here is derived from an EMBL/GenBank/DDBJ whole genome shotgun (WGS) entry which is preliminary data.</text>
</comment>
<reference evidence="2" key="1">
    <citation type="submission" date="2022-08" db="EMBL/GenBank/DDBJ databases">
        <authorList>
            <consortium name="DOE Joint Genome Institute"/>
            <person name="Min B."/>
            <person name="Riley R."/>
            <person name="Sierra-Patev S."/>
            <person name="Naranjo-Ortiz M."/>
            <person name="Looney B."/>
            <person name="Konkel Z."/>
            <person name="Slot J.C."/>
            <person name="Sakamoto Y."/>
            <person name="Steenwyk J.L."/>
            <person name="Rokas A."/>
            <person name="Carro J."/>
            <person name="Camarero S."/>
            <person name="Ferreira P."/>
            <person name="Molpeceres G."/>
            <person name="Ruiz-Duenas F.J."/>
            <person name="Serrano A."/>
            <person name="Henrissat B."/>
            <person name="Drula E."/>
            <person name="Hughes K.W."/>
            <person name="Mata J.L."/>
            <person name="Ishikawa N.K."/>
            <person name="Vargas-Isla R."/>
            <person name="Ushijima S."/>
            <person name="Smith C.A."/>
            <person name="Ahrendt S."/>
            <person name="Andreopoulos W."/>
            <person name="He G."/>
            <person name="Labutti K."/>
            <person name="Lipzen A."/>
            <person name="Ng V."/>
            <person name="Sandor L."/>
            <person name="Barry K."/>
            <person name="Martinez A.T."/>
            <person name="Xiao Y."/>
            <person name="Gibbons J.G."/>
            <person name="Terashima K."/>
            <person name="Hibbett D.S."/>
            <person name="Grigoriev I.V."/>
        </authorList>
    </citation>
    <scope>NUCLEOTIDE SEQUENCE</scope>
    <source>
        <strain evidence="2">TFB9207</strain>
    </source>
</reference>
<protein>
    <submittedName>
        <fullName evidence="2">Uncharacterized protein</fullName>
    </submittedName>
</protein>
<evidence type="ECO:0000256" key="1">
    <source>
        <dbReference type="SAM" id="MobiDB-lite"/>
    </source>
</evidence>
<dbReference type="Proteomes" id="UP001163846">
    <property type="component" value="Unassembled WGS sequence"/>
</dbReference>
<feature type="non-terminal residue" evidence="2">
    <location>
        <position position="1"/>
    </location>
</feature>
<organism evidence="2 3">
    <name type="scientific">Lentinula raphanica</name>
    <dbReference type="NCBI Taxonomy" id="153919"/>
    <lineage>
        <taxon>Eukaryota</taxon>
        <taxon>Fungi</taxon>
        <taxon>Dikarya</taxon>
        <taxon>Basidiomycota</taxon>
        <taxon>Agaricomycotina</taxon>
        <taxon>Agaricomycetes</taxon>
        <taxon>Agaricomycetidae</taxon>
        <taxon>Agaricales</taxon>
        <taxon>Marasmiineae</taxon>
        <taxon>Omphalotaceae</taxon>
        <taxon>Lentinula</taxon>
    </lineage>
</organism>
<feature type="region of interest" description="Disordered" evidence="1">
    <location>
        <begin position="37"/>
        <end position="62"/>
    </location>
</feature>
<evidence type="ECO:0000313" key="3">
    <source>
        <dbReference type="Proteomes" id="UP001163846"/>
    </source>
</evidence>
<proteinExistence type="predicted"/>
<name>A0AA38P6S5_9AGAR</name>
<keyword evidence="3" id="KW-1185">Reference proteome</keyword>
<gene>
    <name evidence="2" type="ORF">F5878DRAFT_497047</name>
</gene>
<feature type="non-terminal residue" evidence="2">
    <location>
        <position position="62"/>
    </location>
</feature>